<dbReference type="Pfam" id="PF00459">
    <property type="entry name" value="Inositol_P"/>
    <property type="match status" value="1"/>
</dbReference>
<evidence type="ECO:0000256" key="3">
    <source>
        <dbReference type="ARBA" id="ARBA00009759"/>
    </source>
</evidence>
<dbReference type="GO" id="GO:0006020">
    <property type="term" value="P:inositol metabolic process"/>
    <property type="evidence" value="ECO:0007669"/>
    <property type="project" value="TreeGrafter"/>
</dbReference>
<keyword evidence="10" id="KW-1185">Reference proteome</keyword>
<evidence type="ECO:0000313" key="9">
    <source>
        <dbReference type="EMBL" id="GIM45370.1"/>
    </source>
</evidence>
<evidence type="ECO:0000256" key="5">
    <source>
        <dbReference type="ARBA" id="ARBA00022801"/>
    </source>
</evidence>
<evidence type="ECO:0000313" key="10">
    <source>
        <dbReference type="Proteomes" id="UP001057291"/>
    </source>
</evidence>
<keyword evidence="4 7" id="KW-0479">Metal-binding</keyword>
<dbReference type="GO" id="GO:0007165">
    <property type="term" value="P:signal transduction"/>
    <property type="evidence" value="ECO:0007669"/>
    <property type="project" value="TreeGrafter"/>
</dbReference>
<dbReference type="InterPro" id="IPR020583">
    <property type="entry name" value="Inositol_monoP_metal-BS"/>
</dbReference>
<evidence type="ECO:0000256" key="2">
    <source>
        <dbReference type="ARBA" id="ARBA00001946"/>
    </source>
</evidence>
<dbReference type="Gene3D" id="3.40.190.80">
    <property type="match status" value="1"/>
</dbReference>
<dbReference type="EC" id="3.1.3.25" evidence="8"/>
<dbReference type="PANTHER" id="PTHR20854:SF4">
    <property type="entry name" value="INOSITOL-1-MONOPHOSPHATASE-RELATED"/>
    <property type="match status" value="1"/>
</dbReference>
<dbReference type="AlphaFoldDB" id="A0AAV4LC30"/>
<dbReference type="RefSeq" id="WP_282198577.1">
    <property type="nucleotide sequence ID" value="NZ_BOQE01000001.1"/>
</dbReference>
<dbReference type="Proteomes" id="UP001057291">
    <property type="component" value="Unassembled WGS sequence"/>
</dbReference>
<feature type="binding site" evidence="7">
    <location>
        <position position="79"/>
    </location>
    <ligand>
        <name>Mg(2+)</name>
        <dbReference type="ChEBI" id="CHEBI:18420"/>
        <label>1</label>
        <note>catalytic</note>
    </ligand>
</feature>
<dbReference type="Gene3D" id="3.30.540.10">
    <property type="entry name" value="Fructose-1,6-Bisphosphatase, subunit A, domain 1"/>
    <property type="match status" value="1"/>
</dbReference>
<name>A0AAV4LC30_9BACL</name>
<keyword evidence="6 7" id="KW-0460">Magnesium</keyword>
<evidence type="ECO:0000256" key="8">
    <source>
        <dbReference type="RuleBase" id="RU364068"/>
    </source>
</evidence>
<feature type="binding site" evidence="7">
    <location>
        <position position="105"/>
    </location>
    <ligand>
        <name>Mg(2+)</name>
        <dbReference type="ChEBI" id="CHEBI:18420"/>
        <label>1</label>
        <note>catalytic</note>
    </ligand>
</feature>
<dbReference type="PRINTS" id="PR00377">
    <property type="entry name" value="IMPHPHTASES"/>
</dbReference>
<dbReference type="GO" id="GO:0008934">
    <property type="term" value="F:inositol monophosphate 1-phosphatase activity"/>
    <property type="evidence" value="ECO:0007669"/>
    <property type="project" value="InterPro"/>
</dbReference>
<feature type="binding site" evidence="7">
    <location>
        <position position="103"/>
    </location>
    <ligand>
        <name>Mg(2+)</name>
        <dbReference type="ChEBI" id="CHEBI:18420"/>
        <label>1</label>
        <note>catalytic</note>
    </ligand>
</feature>
<evidence type="ECO:0000256" key="4">
    <source>
        <dbReference type="ARBA" id="ARBA00022723"/>
    </source>
</evidence>
<organism evidence="9 10">
    <name type="scientific">Collibacillus ludicampi</name>
    <dbReference type="NCBI Taxonomy" id="2771369"/>
    <lineage>
        <taxon>Bacteria</taxon>
        <taxon>Bacillati</taxon>
        <taxon>Bacillota</taxon>
        <taxon>Bacilli</taxon>
        <taxon>Bacillales</taxon>
        <taxon>Alicyclobacillaceae</taxon>
        <taxon>Collibacillus</taxon>
    </lineage>
</organism>
<dbReference type="PROSITE" id="PS00630">
    <property type="entry name" value="IMP_2"/>
    <property type="match status" value="1"/>
</dbReference>
<evidence type="ECO:0000256" key="7">
    <source>
        <dbReference type="PIRSR" id="PIRSR600760-2"/>
    </source>
</evidence>
<dbReference type="PROSITE" id="PS00629">
    <property type="entry name" value="IMP_1"/>
    <property type="match status" value="1"/>
</dbReference>
<dbReference type="GO" id="GO:0046872">
    <property type="term" value="F:metal ion binding"/>
    <property type="evidence" value="ECO:0007669"/>
    <property type="project" value="UniProtKB-KW"/>
</dbReference>
<dbReference type="InterPro" id="IPR033942">
    <property type="entry name" value="IMPase"/>
</dbReference>
<dbReference type="GO" id="GO:0046854">
    <property type="term" value="P:phosphatidylinositol phosphate biosynthetic process"/>
    <property type="evidence" value="ECO:0007669"/>
    <property type="project" value="InterPro"/>
</dbReference>
<dbReference type="PANTHER" id="PTHR20854">
    <property type="entry name" value="INOSITOL MONOPHOSPHATASE"/>
    <property type="match status" value="1"/>
</dbReference>
<dbReference type="InterPro" id="IPR000760">
    <property type="entry name" value="Inositol_monophosphatase-like"/>
</dbReference>
<evidence type="ECO:0000256" key="1">
    <source>
        <dbReference type="ARBA" id="ARBA00001033"/>
    </source>
</evidence>
<comment type="catalytic activity">
    <reaction evidence="1 8">
        <text>a myo-inositol phosphate + H2O = myo-inositol + phosphate</text>
        <dbReference type="Rhea" id="RHEA:24056"/>
        <dbReference type="ChEBI" id="CHEBI:15377"/>
        <dbReference type="ChEBI" id="CHEBI:17268"/>
        <dbReference type="ChEBI" id="CHEBI:43474"/>
        <dbReference type="ChEBI" id="CHEBI:84139"/>
        <dbReference type="EC" id="3.1.3.25"/>
    </reaction>
</comment>
<comment type="caution">
    <text evidence="9">The sequence shown here is derived from an EMBL/GenBank/DDBJ whole genome shotgun (WGS) entry which is preliminary data.</text>
</comment>
<dbReference type="EMBL" id="BOQE01000001">
    <property type="protein sequence ID" value="GIM45370.1"/>
    <property type="molecule type" value="Genomic_DNA"/>
</dbReference>
<dbReference type="CDD" id="cd01639">
    <property type="entry name" value="IMPase"/>
    <property type="match status" value="1"/>
</dbReference>
<dbReference type="SUPFAM" id="SSF56655">
    <property type="entry name" value="Carbohydrate phosphatase"/>
    <property type="match status" value="1"/>
</dbReference>
<reference evidence="9" key="1">
    <citation type="journal article" date="2023" name="Int. J. Syst. Evol. Microbiol.">
        <title>Collibacillus ludicampi gen. nov., sp. nov., a new soil bacterium of the family Alicyclobacillaceae.</title>
        <authorList>
            <person name="Jojima T."/>
            <person name="Ioku Y."/>
            <person name="Fukuta Y."/>
            <person name="Shirasaka N."/>
            <person name="Matsumura Y."/>
            <person name="Mori M."/>
        </authorList>
    </citation>
    <scope>NUCLEOTIDE SEQUENCE</scope>
    <source>
        <strain evidence="9">TP075</strain>
    </source>
</reference>
<proteinExistence type="inferred from homology"/>
<accession>A0AAV4LC30</accession>
<dbReference type="FunFam" id="3.30.540.10:FF:000003">
    <property type="entry name" value="Inositol-1-monophosphatase"/>
    <property type="match status" value="1"/>
</dbReference>
<comment type="cofactor">
    <cofactor evidence="2 7 8">
        <name>Mg(2+)</name>
        <dbReference type="ChEBI" id="CHEBI:18420"/>
    </cofactor>
</comment>
<gene>
    <name evidence="9" type="ORF">DNHGIG_09190</name>
</gene>
<protein>
    <recommendedName>
        <fullName evidence="8">Inositol-1-monophosphatase</fullName>
        <ecNumber evidence="8">3.1.3.25</ecNumber>
    </recommendedName>
</protein>
<evidence type="ECO:0000256" key="6">
    <source>
        <dbReference type="ARBA" id="ARBA00022842"/>
    </source>
</evidence>
<keyword evidence="5 8" id="KW-0378">Hydrolase</keyword>
<sequence length="278" mass="31012">MEDNMEIGMQQDLQIKLYESALEYAKQAGRLVLEHMGNTGRIEQKKNASDLVTEVDRMSEMLLRNQIQQEYPGHWILSEEDSCQANAYEIFKRQKSGYGWIIDPIDGTTNFIHGIPHFSISIGIVKDGKPIIGIVYNPVTNELYTARKSKGAYLNGKLIRVGKELQLAEAVLATGFHANDWNSGSRLVRQIDQIAGKSRNVRIIGAASLDLCWIASGKLTGLWHEGLNPWDTAAGILILTEAGGCVTDKEGNPYRLYHDSLVASNSLIHKEFLETIKL</sequence>
<feature type="binding site" evidence="7">
    <location>
        <position position="231"/>
    </location>
    <ligand>
        <name>Mg(2+)</name>
        <dbReference type="ChEBI" id="CHEBI:18420"/>
        <label>1</label>
        <note>catalytic</note>
    </ligand>
</feature>
<feature type="binding site" evidence="7">
    <location>
        <position position="106"/>
    </location>
    <ligand>
        <name>Mg(2+)</name>
        <dbReference type="ChEBI" id="CHEBI:18420"/>
        <label>1</label>
        <note>catalytic</note>
    </ligand>
</feature>
<comment type="similarity">
    <text evidence="3 8">Belongs to the inositol monophosphatase superfamily.</text>
</comment>
<dbReference type="InterPro" id="IPR020550">
    <property type="entry name" value="Inositol_monophosphatase_CS"/>
</dbReference>